<feature type="transmembrane region" description="Helical" evidence="12">
    <location>
        <begin position="798"/>
        <end position="818"/>
    </location>
</feature>
<feature type="transmembrane region" description="Helical" evidence="12">
    <location>
        <begin position="66"/>
        <end position="87"/>
    </location>
</feature>
<keyword evidence="8" id="KW-0807">Transducer</keyword>
<organism evidence="13 14">
    <name type="scientific">Dinoponera quadriceps</name>
    <name type="common">South American ant</name>
    <dbReference type="NCBI Taxonomy" id="609295"/>
    <lineage>
        <taxon>Eukaryota</taxon>
        <taxon>Metazoa</taxon>
        <taxon>Ecdysozoa</taxon>
        <taxon>Arthropoda</taxon>
        <taxon>Hexapoda</taxon>
        <taxon>Insecta</taxon>
        <taxon>Pterygota</taxon>
        <taxon>Neoptera</taxon>
        <taxon>Endopterygota</taxon>
        <taxon>Hymenoptera</taxon>
        <taxon>Apocrita</taxon>
        <taxon>Aculeata</taxon>
        <taxon>Formicoidea</taxon>
        <taxon>Formicidae</taxon>
        <taxon>Ponerinae</taxon>
        <taxon>Ponerini</taxon>
        <taxon>Dinoponera</taxon>
    </lineage>
</organism>
<feature type="transmembrane region" description="Helical" evidence="12">
    <location>
        <begin position="463"/>
        <end position="485"/>
    </location>
</feature>
<evidence type="ECO:0000256" key="1">
    <source>
        <dbReference type="ARBA" id="ARBA00004141"/>
    </source>
</evidence>
<feature type="transmembrane region" description="Helical" evidence="12">
    <location>
        <begin position="255"/>
        <end position="277"/>
    </location>
</feature>
<feature type="transmembrane region" description="Helical" evidence="12">
    <location>
        <begin position="590"/>
        <end position="609"/>
    </location>
</feature>
<proteinExistence type="inferred from homology"/>
<feature type="transmembrane region" description="Helical" evidence="12">
    <location>
        <begin position="289"/>
        <end position="309"/>
    </location>
</feature>
<feature type="transmembrane region" description="Helical" evidence="12">
    <location>
        <begin position="775"/>
        <end position="792"/>
    </location>
</feature>
<dbReference type="GO" id="GO:0005549">
    <property type="term" value="F:odorant binding"/>
    <property type="evidence" value="ECO:0007669"/>
    <property type="project" value="InterPro"/>
</dbReference>
<feature type="transmembrane region" description="Helical" evidence="12">
    <location>
        <begin position="648"/>
        <end position="668"/>
    </location>
</feature>
<dbReference type="KEGG" id="dqu:106742051"/>
<dbReference type="RefSeq" id="XP_014470127.1">
    <property type="nucleotide sequence ID" value="XM_014614641.1"/>
</dbReference>
<gene>
    <name evidence="14" type="primary">LOC106742051</name>
</gene>
<dbReference type="GeneID" id="106742051"/>
<feature type="transmembrane region" description="Helical" evidence="12">
    <location>
        <begin position="184"/>
        <end position="204"/>
    </location>
</feature>
<dbReference type="GO" id="GO:0005886">
    <property type="term" value="C:plasma membrane"/>
    <property type="evidence" value="ECO:0007669"/>
    <property type="project" value="TreeGrafter"/>
</dbReference>
<evidence type="ECO:0000313" key="13">
    <source>
        <dbReference type="Proteomes" id="UP000515204"/>
    </source>
</evidence>
<comment type="subcellular location">
    <subcellularLocation>
        <location evidence="1">Membrane</location>
        <topology evidence="1">Multi-pass membrane protein</topology>
    </subcellularLocation>
</comment>
<keyword evidence="13" id="KW-1185">Reference proteome</keyword>
<dbReference type="PANTHER" id="PTHR21137">
    <property type="entry name" value="ODORANT RECEPTOR"/>
    <property type="match status" value="1"/>
</dbReference>
<protein>
    <submittedName>
        <fullName evidence="14">Uncharacterized protein LOC106742051</fullName>
    </submittedName>
</protein>
<feature type="transmembrane region" description="Helical" evidence="12">
    <location>
        <begin position="36"/>
        <end position="54"/>
    </location>
</feature>
<feature type="transmembrane region" description="Helical" evidence="12">
    <location>
        <begin position="552"/>
        <end position="578"/>
    </location>
</feature>
<keyword evidence="5 12" id="KW-1133">Transmembrane helix</keyword>
<feature type="transmembrane region" description="Helical" evidence="12">
    <location>
        <begin position="1087"/>
        <end position="1106"/>
    </location>
</feature>
<evidence type="ECO:0000256" key="11">
    <source>
        <dbReference type="ARBA" id="ARBA00038679"/>
    </source>
</evidence>
<keyword evidence="4" id="KW-0552">Olfaction</keyword>
<evidence type="ECO:0000256" key="8">
    <source>
        <dbReference type="ARBA" id="ARBA00023224"/>
    </source>
</evidence>
<keyword evidence="3 12" id="KW-0812">Transmembrane</keyword>
<comment type="function">
    <text evidence="9">Odorant receptor which mediates acceptance or avoidance behavior, depending on its substrates. The odorant receptor repertoire encodes a large collection of odor stimuli that vary widely in identity, intensity, and duration. May form a complex with Orco to form odorant-sensing units, providing sensitive and prolonged odorant signaling and calcium permeability.</text>
</comment>
<dbReference type="GO" id="GO:0004984">
    <property type="term" value="F:olfactory receptor activity"/>
    <property type="evidence" value="ECO:0007669"/>
    <property type="project" value="InterPro"/>
</dbReference>
<evidence type="ECO:0000256" key="7">
    <source>
        <dbReference type="ARBA" id="ARBA00023170"/>
    </source>
</evidence>
<keyword evidence="2" id="KW-0716">Sensory transduction</keyword>
<accession>A0A6P3WW73</accession>
<evidence type="ECO:0000256" key="3">
    <source>
        <dbReference type="ARBA" id="ARBA00022692"/>
    </source>
</evidence>
<evidence type="ECO:0000256" key="10">
    <source>
        <dbReference type="ARBA" id="ARBA00037946"/>
    </source>
</evidence>
<keyword evidence="6 12" id="KW-0472">Membrane</keyword>
<sequence>MAKISMTTTLKKYQQIFRSNLASQAVKKLLSNTLRYMLLIQTAWIFCGVTTYVVNYRHRKLTYRQWVPDVYYSSHLLYVVIYVYQLLSTFYCANMNIACDALICGLMMHVCCQMEILEYRLRNISRDTLGYCIRHHNSILEFTGLVNTRFAQIIGFQFVMSTLVICSNLFQLGKSSSVISMDNLALMAYTVCMLTEIFIYCWFGNKVNLTRRIFFLINRFLEMRVLKLTFMIVIFAGCFRPLSWLSRFKRAAYNIYRILIITFLYTFASLQFMDIVLNVDNPDDFIDNLYMMLNVSVSGYKLFIMWVNYEDIVDIINSLTKEPFKPLDSGEMEIRRKFDALIRANTLRYAILIETSWTCTGLTSLLIDFRQGRLTYREWVPYDYCSSYALFFVTYVHQFLSTFYCATVNVACDTLICGLLMHVCCQMEILEYRLNKISQDNLSYCIRHHNSIFKLARKINAKFTQIIGFQFVVSTLIICSNLFQLSKSTMSADNIELIVYTCCMLTEIFIYCWFGNKVKSKSLQLAENVYQTQWPALSNSVKKSLLIVMKRAIVPIEIVTAYILPLNLDSFVAFMTIVLNVENSNEFIDALYMMLTVLVAAYKQTFMWVDRKNVMMVIDQLTEIPFTPHELHEVTIRRKFDKMIQNNTLRYLILVMMSITSILLTSFFTVLTERNLTYKAWVPFNYSSSSVVFFLVYSYQLIGMSTSGIVNVACESIICGFLLHICCQLEILEYRLTKISRNRDVLGDCVYHHNRIFTYACEVNNMFAKIIASQFAVSMLVVCSNLFRIAMAEDYTSIVPFIFYTSAILAQIFIYCWFGNEVKLKSQQVMKSIYEINWPGLSNSNQKSLLLIMRRTMIPIEFSSAYIITMNLDSFVAVSIIHLRRLFVAGYKQICIWKDRRNVTWMIDALSGKTFSPSESDEMLIRRKFDKMIQDNTLRYLTLVMTAVASVLLSSVLFDYMNGNLTYRVWMPFDYSGSAAFTFVFTHQMIGMSTSGLVNVACESLVCGLLLHICCQFEILEYRLTKITRDRDILRDCIRHHNMIFEYANAMSNTFAKIIAIQFAVSMLVVCSNLYRIAMAEDYVKFIPLMLYTGCMLAQIFIYCWFGNEVKLKSLHLANSIYNVKWPELNNRSKKSLLIIMKRATNPIEFSSAYIITLNLESFVSLLKMSYSTFNLLHQTQE</sequence>
<dbReference type="Pfam" id="PF02949">
    <property type="entry name" value="7tm_6"/>
    <property type="match status" value="4"/>
</dbReference>
<feature type="transmembrane region" description="Helical" evidence="12">
    <location>
        <begin position="150"/>
        <end position="172"/>
    </location>
</feature>
<evidence type="ECO:0000256" key="5">
    <source>
        <dbReference type="ARBA" id="ARBA00022989"/>
    </source>
</evidence>
<dbReference type="OrthoDB" id="7533586at2759"/>
<feature type="transmembrane region" description="Helical" evidence="12">
    <location>
        <begin position="1055"/>
        <end position="1075"/>
    </location>
</feature>
<comment type="subunit">
    <text evidence="11">Interacts with Orco. Complexes exist early in the endomembrane system in olfactory sensory neurons (OSNs), coupling these complexes to the conserved ciliary trafficking pathway.</text>
</comment>
<evidence type="ECO:0000256" key="2">
    <source>
        <dbReference type="ARBA" id="ARBA00022606"/>
    </source>
</evidence>
<dbReference type="AlphaFoldDB" id="A0A6P3WW73"/>
<evidence type="ECO:0000313" key="14">
    <source>
        <dbReference type="RefSeq" id="XP_014470127.1"/>
    </source>
</evidence>
<name>A0A6P3WW73_DINQU</name>
<evidence type="ECO:0000256" key="4">
    <source>
        <dbReference type="ARBA" id="ARBA00022725"/>
    </source>
</evidence>
<evidence type="ECO:0000256" key="12">
    <source>
        <dbReference type="SAM" id="Phobius"/>
    </source>
</evidence>
<comment type="similarity">
    <text evidence="10">Belongs to the insect chemoreceptor superfamily. Heteromeric odorant receptor channel (TC 1.A.69) family. Or2a subfamily.</text>
</comment>
<reference evidence="14" key="1">
    <citation type="submission" date="2025-08" db="UniProtKB">
        <authorList>
            <consortium name="RefSeq"/>
        </authorList>
    </citation>
    <scope>IDENTIFICATION</scope>
</reference>
<feature type="transmembrane region" description="Helical" evidence="12">
    <location>
        <begin position="225"/>
        <end position="243"/>
    </location>
</feature>
<dbReference type="InterPro" id="IPR004117">
    <property type="entry name" value="7tm6_olfct_rcpt"/>
</dbReference>
<evidence type="ECO:0000256" key="9">
    <source>
        <dbReference type="ARBA" id="ARBA00037764"/>
    </source>
</evidence>
<dbReference type="Proteomes" id="UP000515204">
    <property type="component" value="Unplaced"/>
</dbReference>
<feature type="transmembrane region" description="Helical" evidence="12">
    <location>
        <begin position="937"/>
        <end position="957"/>
    </location>
</feature>
<dbReference type="PANTHER" id="PTHR21137:SF37">
    <property type="entry name" value="ODORANT RECEPTOR 46A, ISOFORM B-RELATED"/>
    <property type="match status" value="1"/>
</dbReference>
<feature type="transmembrane region" description="Helical" evidence="12">
    <location>
        <begin position="347"/>
        <end position="367"/>
    </location>
</feature>
<keyword evidence="7" id="KW-0675">Receptor</keyword>
<dbReference type="GO" id="GO:0007165">
    <property type="term" value="P:signal transduction"/>
    <property type="evidence" value="ECO:0007669"/>
    <property type="project" value="UniProtKB-KW"/>
</dbReference>
<evidence type="ECO:0000256" key="6">
    <source>
        <dbReference type="ARBA" id="ARBA00023136"/>
    </source>
</evidence>
<feature type="transmembrane region" description="Helical" evidence="12">
    <location>
        <begin position="497"/>
        <end position="514"/>
    </location>
</feature>